<accession>A0A2H9T701</accession>
<protein>
    <submittedName>
        <fullName evidence="1">Uncharacterized protein</fullName>
    </submittedName>
</protein>
<comment type="caution">
    <text evidence="1">The sequence shown here is derived from an EMBL/GenBank/DDBJ whole genome shotgun (WGS) entry which is preliminary data.</text>
</comment>
<sequence>MLIFSVSYVSQVITGTLWFLAAALTGVNTYQSTTEQASFVPNDVFIYHSETGFDCAPVFNCFGLDHGIELCHTQNGQDRCVPCEEGYTSTRNIKHSDQSQLSVSHMCLRKSQSKMYGDSNPCRTSHLIGTEEENSLQDKEWCSYPDCICAIDKCFVGQSACSCGFKKEGCPESYELDKDGNCISCRSDLGFYRSDIGCEGCMMNATKLELVLGSSLMPLKNNVLVITDVTRAGATLITNNILKYANYLRNTFINHRIVGENIVSEPSGVQLDIVVKMLDTRHCDSAPAEKSIFVFINDTPQCGTDPCHNDIYNKIFPGGFPNEAKKIRFSLSKQERQAQVFENDPIDFSIADQRTRYENFQGYWLFEKGKCPVVTDEETENTNAKTRRFVVDISTKFGTHDLQQQRMDDMKLYKRLKRTIGKMVKLDTQDSSFYESTNQSSTKLSHEVYVVNHSKIARSQMTLYAQ</sequence>
<dbReference type="AlphaFoldDB" id="A0A2H9T701"/>
<gene>
    <name evidence="1" type="ORF">CI610_02062</name>
</gene>
<organism evidence="1">
    <name type="scientific">invertebrate metagenome</name>
    <dbReference type="NCBI Taxonomy" id="1711999"/>
    <lineage>
        <taxon>unclassified sequences</taxon>
        <taxon>metagenomes</taxon>
        <taxon>organismal metagenomes</taxon>
    </lineage>
</organism>
<reference evidence="1" key="1">
    <citation type="journal article" date="2017" name="Appl. Environ. Microbiol.">
        <title>Molecular characterization of an Endozoicomonas-like organism causing infection in king scallop Pecten maximus L.</title>
        <authorList>
            <person name="Cano I."/>
            <person name="van Aerle R."/>
            <person name="Ross S."/>
            <person name="Verner-Jeffreys D.W."/>
            <person name="Paley R.K."/>
            <person name="Rimmer G."/>
            <person name="Ryder D."/>
            <person name="Hooper P."/>
            <person name="Stone D."/>
            <person name="Feist S.W."/>
        </authorList>
    </citation>
    <scope>NUCLEOTIDE SEQUENCE</scope>
</reference>
<proteinExistence type="predicted"/>
<name>A0A2H9T701_9ZZZZ</name>
<dbReference type="EMBL" id="NSIT01000109">
    <property type="protein sequence ID" value="PJE78984.1"/>
    <property type="molecule type" value="Genomic_DNA"/>
</dbReference>
<evidence type="ECO:0000313" key="1">
    <source>
        <dbReference type="EMBL" id="PJE78984.1"/>
    </source>
</evidence>